<sequence>MSDNVRWSVENDFHTQHIIIIVVVGPVDPPTRVVTDVSVEYSVNLSEGVTSFINVHVNGLMSDLGQRKYDSISGTGMFACLLIMNLQFYRMCY</sequence>
<accession>A0A6A4S1I2</accession>
<dbReference type="AlphaFoldDB" id="A0A6A4S1I2"/>
<evidence type="ECO:0000256" key="1">
    <source>
        <dbReference type="SAM" id="Phobius"/>
    </source>
</evidence>
<keyword evidence="1" id="KW-0812">Transmembrane</keyword>
<reference evidence="2 3" key="1">
    <citation type="submission" date="2019-06" db="EMBL/GenBank/DDBJ databases">
        <title>Draft genomes of female and male turbot (Scophthalmus maximus).</title>
        <authorList>
            <person name="Xu H."/>
            <person name="Xu X.-W."/>
            <person name="Shao C."/>
            <person name="Chen S."/>
        </authorList>
    </citation>
    <scope>NUCLEOTIDE SEQUENCE [LARGE SCALE GENOMIC DNA]</scope>
    <source>
        <strain evidence="2">Ysfricsl-2016a</strain>
        <tissue evidence="2">Blood</tissue>
    </source>
</reference>
<dbReference type="EMBL" id="VEVO01000016">
    <property type="protein sequence ID" value="KAF0029076.1"/>
    <property type="molecule type" value="Genomic_DNA"/>
</dbReference>
<name>A0A6A4S1I2_SCOMX</name>
<comment type="caution">
    <text evidence="2">The sequence shown here is derived from an EMBL/GenBank/DDBJ whole genome shotgun (WGS) entry which is preliminary data.</text>
</comment>
<evidence type="ECO:0000313" key="3">
    <source>
        <dbReference type="Proteomes" id="UP000438429"/>
    </source>
</evidence>
<protein>
    <submittedName>
        <fullName evidence="2">Uncharacterized protein</fullName>
    </submittedName>
</protein>
<evidence type="ECO:0000313" key="2">
    <source>
        <dbReference type="EMBL" id="KAF0029076.1"/>
    </source>
</evidence>
<feature type="transmembrane region" description="Helical" evidence="1">
    <location>
        <begin position="71"/>
        <end position="89"/>
    </location>
</feature>
<gene>
    <name evidence="2" type="ORF">F2P81_018181</name>
</gene>
<organism evidence="2 3">
    <name type="scientific">Scophthalmus maximus</name>
    <name type="common">Turbot</name>
    <name type="synonym">Psetta maxima</name>
    <dbReference type="NCBI Taxonomy" id="52904"/>
    <lineage>
        <taxon>Eukaryota</taxon>
        <taxon>Metazoa</taxon>
        <taxon>Chordata</taxon>
        <taxon>Craniata</taxon>
        <taxon>Vertebrata</taxon>
        <taxon>Euteleostomi</taxon>
        <taxon>Actinopterygii</taxon>
        <taxon>Neopterygii</taxon>
        <taxon>Teleostei</taxon>
        <taxon>Neoteleostei</taxon>
        <taxon>Acanthomorphata</taxon>
        <taxon>Carangaria</taxon>
        <taxon>Pleuronectiformes</taxon>
        <taxon>Pleuronectoidei</taxon>
        <taxon>Scophthalmidae</taxon>
        <taxon>Scophthalmus</taxon>
    </lineage>
</organism>
<keyword evidence="1" id="KW-1133">Transmembrane helix</keyword>
<keyword evidence="1" id="KW-0472">Membrane</keyword>
<proteinExistence type="predicted"/>
<dbReference type="Proteomes" id="UP000438429">
    <property type="component" value="Unassembled WGS sequence"/>
</dbReference>